<keyword evidence="3" id="KW-0121">Carboxypeptidase</keyword>
<keyword evidence="14" id="KW-1185">Reference proteome</keyword>
<evidence type="ECO:0000256" key="7">
    <source>
        <dbReference type="ARBA" id="ARBA00022833"/>
    </source>
</evidence>
<dbReference type="Gene3D" id="3.40.630.10">
    <property type="entry name" value="Zn peptidases"/>
    <property type="match status" value="1"/>
</dbReference>
<dbReference type="AlphaFoldDB" id="A0A0N5CZE4"/>
<dbReference type="SUPFAM" id="SSF53187">
    <property type="entry name" value="Zn-dependent exopeptidases"/>
    <property type="match status" value="1"/>
</dbReference>
<keyword evidence="10" id="KW-1133">Transmembrane helix</keyword>
<evidence type="ECO:0000313" key="13">
    <source>
        <dbReference type="EMBL" id="VDN03138.1"/>
    </source>
</evidence>
<dbReference type="EMBL" id="UYYF01004368">
    <property type="protein sequence ID" value="VDN03138.1"/>
    <property type="molecule type" value="Genomic_DNA"/>
</dbReference>
<dbReference type="InterPro" id="IPR050753">
    <property type="entry name" value="Peptidase_M14_domain"/>
</dbReference>
<dbReference type="PRINTS" id="PR00765">
    <property type="entry name" value="CRBOXYPTASEA"/>
</dbReference>
<organism evidence="15">
    <name type="scientific">Thelazia callipaeda</name>
    <name type="common">Oriental eyeworm</name>
    <name type="synonym">Parasitic nematode</name>
    <dbReference type="NCBI Taxonomy" id="103827"/>
    <lineage>
        <taxon>Eukaryota</taxon>
        <taxon>Metazoa</taxon>
        <taxon>Ecdysozoa</taxon>
        <taxon>Nematoda</taxon>
        <taxon>Chromadorea</taxon>
        <taxon>Rhabditida</taxon>
        <taxon>Spirurina</taxon>
        <taxon>Spiruromorpha</taxon>
        <taxon>Thelazioidea</taxon>
        <taxon>Thelaziidae</taxon>
        <taxon>Thelazia</taxon>
    </lineage>
</organism>
<dbReference type="WBParaSite" id="TCLT_0000585801-mRNA-1">
    <property type="protein sequence ID" value="TCLT_0000585801-mRNA-1"/>
    <property type="gene ID" value="TCLT_0000585801"/>
</dbReference>
<dbReference type="PROSITE" id="PS00133">
    <property type="entry name" value="CARBOXYPEPT_ZN_2"/>
    <property type="match status" value="1"/>
</dbReference>
<evidence type="ECO:0000313" key="14">
    <source>
        <dbReference type="Proteomes" id="UP000276776"/>
    </source>
</evidence>
<evidence type="ECO:0000256" key="3">
    <source>
        <dbReference type="ARBA" id="ARBA00022645"/>
    </source>
</evidence>
<dbReference type="OrthoDB" id="10249045at2759"/>
<dbReference type="Proteomes" id="UP000276776">
    <property type="component" value="Unassembled WGS sequence"/>
</dbReference>
<dbReference type="FunFam" id="3.40.630.10:FF:000020">
    <property type="entry name" value="Carboxypeptidase D"/>
    <property type="match status" value="1"/>
</dbReference>
<keyword evidence="10" id="KW-0812">Transmembrane</keyword>
<evidence type="ECO:0000256" key="2">
    <source>
        <dbReference type="ARBA" id="ARBA00005988"/>
    </source>
</evidence>
<dbReference type="PROSITE" id="PS00132">
    <property type="entry name" value="CARBOXYPEPT_ZN_1"/>
    <property type="match status" value="1"/>
</dbReference>
<dbReference type="Gene3D" id="2.60.40.1120">
    <property type="entry name" value="Carboxypeptidase-like, regulatory domain"/>
    <property type="match status" value="2"/>
</dbReference>
<keyword evidence="8" id="KW-0325">Glycoprotein</keyword>
<evidence type="ECO:0000313" key="15">
    <source>
        <dbReference type="WBParaSite" id="TCLT_0000585801-mRNA-1"/>
    </source>
</evidence>
<dbReference type="GO" id="GO:0004181">
    <property type="term" value="F:metallocarboxypeptidase activity"/>
    <property type="evidence" value="ECO:0007669"/>
    <property type="project" value="InterPro"/>
</dbReference>
<keyword evidence="5" id="KW-0479">Metal-binding</keyword>
<feature type="active site" description="Proton donor/acceptor" evidence="9">
    <location>
        <position position="344"/>
    </location>
</feature>
<dbReference type="GO" id="GO:0016485">
    <property type="term" value="P:protein processing"/>
    <property type="evidence" value="ECO:0007669"/>
    <property type="project" value="TreeGrafter"/>
</dbReference>
<evidence type="ECO:0000256" key="10">
    <source>
        <dbReference type="SAM" id="Phobius"/>
    </source>
</evidence>
<dbReference type="InterPro" id="IPR008969">
    <property type="entry name" value="CarboxyPept-like_regulatory"/>
</dbReference>
<dbReference type="PROSITE" id="PS52035">
    <property type="entry name" value="PEPTIDASE_M14"/>
    <property type="match status" value="1"/>
</dbReference>
<dbReference type="SUPFAM" id="SSF49464">
    <property type="entry name" value="Carboxypeptidase regulatory domain-like"/>
    <property type="match status" value="2"/>
</dbReference>
<dbReference type="CDD" id="cd11308">
    <property type="entry name" value="Peptidase_M14NE-CP-C_like"/>
    <property type="match status" value="1"/>
</dbReference>
<evidence type="ECO:0000256" key="6">
    <source>
        <dbReference type="ARBA" id="ARBA00022801"/>
    </source>
</evidence>
<evidence type="ECO:0000256" key="11">
    <source>
        <dbReference type="SAM" id="SignalP"/>
    </source>
</evidence>
<accession>A0A0N5CZE4</accession>
<dbReference type="SMART" id="SM00631">
    <property type="entry name" value="Zn_pept"/>
    <property type="match status" value="1"/>
</dbReference>
<evidence type="ECO:0000256" key="8">
    <source>
        <dbReference type="ARBA" id="ARBA00023180"/>
    </source>
</evidence>
<feature type="signal peptide" evidence="11">
    <location>
        <begin position="1"/>
        <end position="19"/>
    </location>
</feature>
<comment type="similarity">
    <text evidence="2 9">Belongs to the peptidase M14 family.</text>
</comment>
<dbReference type="GO" id="GO:0008270">
    <property type="term" value="F:zinc ion binding"/>
    <property type="evidence" value="ECO:0007669"/>
    <property type="project" value="InterPro"/>
</dbReference>
<reference evidence="13 14" key="2">
    <citation type="submission" date="2018-11" db="EMBL/GenBank/DDBJ databases">
        <authorList>
            <consortium name="Pathogen Informatics"/>
        </authorList>
    </citation>
    <scope>NUCLEOTIDE SEQUENCE [LARGE SCALE GENOMIC DNA]</scope>
</reference>
<evidence type="ECO:0000256" key="4">
    <source>
        <dbReference type="ARBA" id="ARBA00022670"/>
    </source>
</evidence>
<dbReference type="PANTHER" id="PTHR11532">
    <property type="entry name" value="PROTEASE M14 CARBOXYPEPTIDASE"/>
    <property type="match status" value="1"/>
</dbReference>
<evidence type="ECO:0000256" key="5">
    <source>
        <dbReference type="ARBA" id="ARBA00022723"/>
    </source>
</evidence>
<feature type="transmembrane region" description="Helical" evidence="10">
    <location>
        <begin position="960"/>
        <end position="980"/>
    </location>
</feature>
<keyword evidence="6" id="KW-0378">Hydrolase</keyword>
<keyword evidence="10" id="KW-0472">Membrane</keyword>
<dbReference type="InterPro" id="IPR057246">
    <property type="entry name" value="CARBOXYPEPT_ZN_1"/>
</dbReference>
<comment type="cofactor">
    <cofactor evidence="1">
        <name>Zn(2+)</name>
        <dbReference type="ChEBI" id="CHEBI:29105"/>
    </cofactor>
</comment>
<proteinExistence type="inferred from homology"/>
<protein>
    <submittedName>
        <fullName evidence="15">Peptidase_M14 domain-containing protein</fullName>
    </submittedName>
</protein>
<dbReference type="InterPro" id="IPR000834">
    <property type="entry name" value="Peptidase_M14"/>
</dbReference>
<feature type="chain" id="PRO_5043126456" evidence="11">
    <location>
        <begin position="20"/>
        <end position="1025"/>
    </location>
</feature>
<dbReference type="PANTHER" id="PTHR11532:SF62">
    <property type="entry name" value="CARBOXYPEPTIDASE D"/>
    <property type="match status" value="1"/>
</dbReference>
<evidence type="ECO:0000256" key="9">
    <source>
        <dbReference type="PROSITE-ProRule" id="PRU01379"/>
    </source>
</evidence>
<dbReference type="CDD" id="cd03858">
    <property type="entry name" value="M14_CP_N-E_like"/>
    <property type="match status" value="1"/>
</dbReference>
<keyword evidence="11" id="KW-0732">Signal</keyword>
<name>A0A0N5CZE4_THECL</name>
<dbReference type="GO" id="GO:0005615">
    <property type="term" value="C:extracellular space"/>
    <property type="evidence" value="ECO:0007669"/>
    <property type="project" value="TreeGrafter"/>
</dbReference>
<evidence type="ECO:0000256" key="1">
    <source>
        <dbReference type="ARBA" id="ARBA00001947"/>
    </source>
</evidence>
<dbReference type="STRING" id="103827.A0A0N5CZE4"/>
<gene>
    <name evidence="13" type="ORF">TCLT_LOCUS5847</name>
</gene>
<keyword evidence="7" id="KW-0862">Zinc</keyword>
<keyword evidence="4" id="KW-0645">Protease</keyword>
<dbReference type="Pfam" id="PF13620">
    <property type="entry name" value="CarboxypepD_reg"/>
    <property type="match status" value="1"/>
</dbReference>
<feature type="domain" description="Peptidase M14" evidence="12">
    <location>
        <begin position="77"/>
        <end position="374"/>
    </location>
</feature>
<sequence length="1025" mass="116459">MIFGCFITWFACISTIVSAIDWNSEIIASPHELYLAHKDPLWTYFNKKSENVSVFHSQEYMQKRVGKFKDIDQARIFNHNYLSLTAWLKEYANKYPNITWLYSIGESVQNRTLWVLVISKNPRIHVLGIPEIKYVANMHGNEVVGREAMLYLIALLCENYGKNKYLTKLVNSTRIHIMPSMNPDGYEMGNEGDSSGYNGRSNAHEIDLNRNFPARFSFHREKSGGVYPEKETLAVMKWFQEYPFVLSANFHGGSLVANYPYDDSETGQDNVYSPTPDDRLFVALAFTYARAHPKMWKTGRRCGLNINGDVFLNGITNGAKWYHLAGGMQDWQYLHTNCMEITIEMGCYKFPPPQMLPLFWNEHKYSLLAFMEYAHRGLRGFVLDQKGNGVKNAKVTVNEGKSITTTSEGEFWRILLPGIYTITVIHRKYLPKVLNITVDEGAAKYINITLEPKLCKEVFYGIQVRGEGTVRIAVFGIDAIGESIVQKLANATCLPDDLFNQAIQYSTLHLFSSFSPLEHAFYFKNHEMDVVLLFGQGPPKSTIFSAGMNTPSRFDQTSFDKSLLNAFDNSKIMNCSNRMLDRMTSSMVDMLNMMKTFQIGISLGCDLLSPQLTLATVLINAYASTKHFGITHAGKSSIVSWDFSSTQDKSDGNPSLQFIEEKGCASVVNIGLMKAVVFGDGRMPYILVMAIEQKAASVIYEIAVDFCLLSTQNSVLQEVLTTSTLILITEMPFLQLNCHDYSSFKPFESFIKQVSDIYPVIDNVILLGTGGMKIRYKDASKLGKAKFLALNYLSMHPLMRTNKIDICNRNNLSALPTVSEFHDESQLEKWQRKMDILLVQMACCDYNYEAEHLYENNKAPLVSTFSMMIQGISGTIKGVDGDSVKVPVKLKIGNLIYNTNVDGYYYVWLPPGVYTLHAFKEDYQSYTFSTKIIQSKRTVHDIFLKRPSFTLLSLFKKNNFFILLVALFILGFIHIGLYRFNFLKRTRSSRWEDGFERLPLNDFDSDGSDEDVILTSAESSFPEPT</sequence>
<dbReference type="OMA" id="QLNCHDY"/>
<evidence type="ECO:0000259" key="12">
    <source>
        <dbReference type="PROSITE" id="PS52035"/>
    </source>
</evidence>
<dbReference type="InterPro" id="IPR057247">
    <property type="entry name" value="CARBOXYPEPT_ZN_2"/>
</dbReference>
<dbReference type="Pfam" id="PF00246">
    <property type="entry name" value="Peptidase_M14"/>
    <property type="match status" value="1"/>
</dbReference>
<reference evidence="15" key="1">
    <citation type="submission" date="2016-04" db="UniProtKB">
        <authorList>
            <consortium name="WormBaseParasite"/>
        </authorList>
    </citation>
    <scope>IDENTIFICATION</scope>
</reference>
<dbReference type="GO" id="GO:0006518">
    <property type="term" value="P:peptide metabolic process"/>
    <property type="evidence" value="ECO:0007669"/>
    <property type="project" value="TreeGrafter"/>
</dbReference>